<dbReference type="Proteomes" id="UP000716291">
    <property type="component" value="Unassembled WGS sequence"/>
</dbReference>
<dbReference type="PANTHER" id="PTHR11129:SF3">
    <property type="entry name" value="PROTEIN PRENYLTRANSFERASE ALPHA SUBUNIT REPEAT-CONTAINING PROTEIN 1"/>
    <property type="match status" value="1"/>
</dbReference>
<keyword evidence="4" id="KW-0677">Repeat</keyword>
<evidence type="ECO:0000313" key="5">
    <source>
        <dbReference type="EMBL" id="KAG1311310.1"/>
    </source>
</evidence>
<dbReference type="AlphaFoldDB" id="A0A9P6XDI6"/>
<proteinExistence type="inferred from homology"/>
<keyword evidence="2" id="KW-0637">Prenyltransferase</keyword>
<dbReference type="PANTHER" id="PTHR11129">
    <property type="entry name" value="PROTEIN FARNESYLTRANSFERASE ALPHA SUBUNIT/RAB GERANYLGERANYL TRANSFERASE ALPHA SUBUNIT"/>
    <property type="match status" value="1"/>
</dbReference>
<dbReference type="SUPFAM" id="SSF48439">
    <property type="entry name" value="Protein prenylyltransferase"/>
    <property type="match status" value="1"/>
</dbReference>
<dbReference type="GO" id="GO:0005737">
    <property type="term" value="C:cytoplasm"/>
    <property type="evidence" value="ECO:0007669"/>
    <property type="project" value="TreeGrafter"/>
</dbReference>
<keyword evidence="3" id="KW-0808">Transferase</keyword>
<dbReference type="OrthoDB" id="1924260at2759"/>
<keyword evidence="6" id="KW-1185">Reference proteome</keyword>
<evidence type="ECO:0000313" key="6">
    <source>
        <dbReference type="Proteomes" id="UP000716291"/>
    </source>
</evidence>
<dbReference type="Gene3D" id="1.25.40.120">
    <property type="entry name" value="Protein prenylyltransferase"/>
    <property type="match status" value="1"/>
</dbReference>
<dbReference type="InterPro" id="IPR002088">
    <property type="entry name" value="Prenyl_trans_a"/>
</dbReference>
<evidence type="ECO:0000256" key="4">
    <source>
        <dbReference type="ARBA" id="ARBA00022737"/>
    </source>
</evidence>
<name>A0A9P6XDI6_RHIOR</name>
<protein>
    <recommendedName>
        <fullName evidence="7">Protein prenylyltransferase</fullName>
    </recommendedName>
</protein>
<evidence type="ECO:0000256" key="2">
    <source>
        <dbReference type="ARBA" id="ARBA00022602"/>
    </source>
</evidence>
<evidence type="ECO:0000256" key="3">
    <source>
        <dbReference type="ARBA" id="ARBA00022679"/>
    </source>
</evidence>
<dbReference type="Pfam" id="PF01239">
    <property type="entry name" value="PPTA"/>
    <property type="match status" value="3"/>
</dbReference>
<evidence type="ECO:0000256" key="1">
    <source>
        <dbReference type="ARBA" id="ARBA00006734"/>
    </source>
</evidence>
<sequence>MQLYNTLINILEQNSINELGLLYFPLTQNDLPEESRKYYPFVVVESNLGIPTAILANIIKETHEFYVTLSKNDFKEMEQVTRVMILLKPDNYTAMNRRKELMLSGHINPVDELQLLNLIFTIPKHSKSSVAWYHRQWIVTEYSSIDIDAEMRLCEMTCSTYKRNYYSWQYRCWILVRNQQDSARVKKEYAYIICWIERNVSDYSGFQYLEQVMKIIQWETPQIESHMEWLNNLTVKFPGHESIWCHRRYCSYLFFEFNTKNYYILQHQFVQDTIQNKYKKRALSDNEDDIILQKQFALKFGLWLTFLEKRRCHNSYSSLVNPSLINSYISIAPDSKFLDRQG</sequence>
<accession>A0A9P6XDI6</accession>
<gene>
    <name evidence="5" type="ORF">G6F64_003897</name>
</gene>
<dbReference type="EMBL" id="JAANQT010000402">
    <property type="protein sequence ID" value="KAG1311310.1"/>
    <property type="molecule type" value="Genomic_DNA"/>
</dbReference>
<dbReference type="GO" id="GO:0008318">
    <property type="term" value="F:protein prenyltransferase activity"/>
    <property type="evidence" value="ECO:0007669"/>
    <property type="project" value="InterPro"/>
</dbReference>
<comment type="similarity">
    <text evidence="1">Belongs to the protein prenyltransferase subunit alpha family.</text>
</comment>
<reference evidence="5" key="1">
    <citation type="journal article" date="2020" name="Microb. Genom.">
        <title>Genetic diversity of clinical and environmental Mucorales isolates obtained from an investigation of mucormycosis cases among solid organ transplant recipients.</title>
        <authorList>
            <person name="Nguyen M.H."/>
            <person name="Kaul D."/>
            <person name="Muto C."/>
            <person name="Cheng S.J."/>
            <person name="Richter R.A."/>
            <person name="Bruno V.M."/>
            <person name="Liu G."/>
            <person name="Beyhan S."/>
            <person name="Sundermann A.J."/>
            <person name="Mounaud S."/>
            <person name="Pasculle A.W."/>
            <person name="Nierman W.C."/>
            <person name="Driscoll E."/>
            <person name="Cumbie R."/>
            <person name="Clancy C.J."/>
            <person name="Dupont C.L."/>
        </authorList>
    </citation>
    <scope>NUCLEOTIDE SEQUENCE</scope>
    <source>
        <strain evidence="5">GL11</strain>
    </source>
</reference>
<comment type="caution">
    <text evidence="5">The sequence shown here is derived from an EMBL/GenBank/DDBJ whole genome shotgun (WGS) entry which is preliminary data.</text>
</comment>
<evidence type="ECO:0008006" key="7">
    <source>
        <dbReference type="Google" id="ProtNLM"/>
    </source>
</evidence>
<organism evidence="5 6">
    <name type="scientific">Rhizopus oryzae</name>
    <name type="common">Mucormycosis agent</name>
    <name type="synonym">Rhizopus arrhizus var. delemar</name>
    <dbReference type="NCBI Taxonomy" id="64495"/>
    <lineage>
        <taxon>Eukaryota</taxon>
        <taxon>Fungi</taxon>
        <taxon>Fungi incertae sedis</taxon>
        <taxon>Mucoromycota</taxon>
        <taxon>Mucoromycotina</taxon>
        <taxon>Mucoromycetes</taxon>
        <taxon>Mucorales</taxon>
        <taxon>Mucorineae</taxon>
        <taxon>Rhizopodaceae</taxon>
        <taxon>Rhizopus</taxon>
    </lineage>
</organism>
<dbReference type="PROSITE" id="PS51147">
    <property type="entry name" value="PFTA"/>
    <property type="match status" value="1"/>
</dbReference>